<dbReference type="EMBL" id="OZ035844">
    <property type="protein sequence ID" value="CAL1598620.1"/>
    <property type="molecule type" value="Genomic_DNA"/>
</dbReference>
<accession>A0AAV2LEH2</accession>
<dbReference type="AlphaFoldDB" id="A0AAV2LEH2"/>
<evidence type="ECO:0000313" key="3">
    <source>
        <dbReference type="Proteomes" id="UP001497482"/>
    </source>
</evidence>
<sequence length="121" mass="13087">MRLFVGNLQSDKVDWMARPLGRGAESPSAPTAASVSSGYRTSDPGSVTELMGPQPRGPETSDSPPTSDTGAVVHREEQGERRIAAFRYTGIGKQLGSRYQQEGYGSPGHKQPHTERCLQED</sequence>
<gene>
    <name evidence="2" type="ORF">KC01_LOCUS26987</name>
</gene>
<feature type="compositionally biased region" description="Basic and acidic residues" evidence="1">
    <location>
        <begin position="112"/>
        <end position="121"/>
    </location>
</feature>
<feature type="compositionally biased region" description="Low complexity" evidence="1">
    <location>
        <begin position="24"/>
        <end position="37"/>
    </location>
</feature>
<protein>
    <submittedName>
        <fullName evidence="2">Uncharacterized protein</fullName>
    </submittedName>
</protein>
<keyword evidence="3" id="KW-1185">Reference proteome</keyword>
<feature type="compositionally biased region" description="Basic and acidic residues" evidence="1">
    <location>
        <begin position="73"/>
        <end position="83"/>
    </location>
</feature>
<feature type="region of interest" description="Disordered" evidence="1">
    <location>
        <begin position="97"/>
        <end position="121"/>
    </location>
</feature>
<reference evidence="2 3" key="1">
    <citation type="submission" date="2024-04" db="EMBL/GenBank/DDBJ databases">
        <authorList>
            <person name="Waldvogel A.-M."/>
            <person name="Schoenle A."/>
        </authorList>
    </citation>
    <scope>NUCLEOTIDE SEQUENCE [LARGE SCALE GENOMIC DNA]</scope>
</reference>
<proteinExistence type="predicted"/>
<evidence type="ECO:0000256" key="1">
    <source>
        <dbReference type="SAM" id="MobiDB-lite"/>
    </source>
</evidence>
<dbReference type="Proteomes" id="UP001497482">
    <property type="component" value="Chromosome 22"/>
</dbReference>
<feature type="region of interest" description="Disordered" evidence="1">
    <location>
        <begin position="1"/>
        <end position="83"/>
    </location>
</feature>
<name>A0AAV2LEH2_KNICA</name>
<organism evidence="2 3">
    <name type="scientific">Knipowitschia caucasica</name>
    <name type="common">Caucasian dwarf goby</name>
    <name type="synonym">Pomatoschistus caucasicus</name>
    <dbReference type="NCBI Taxonomy" id="637954"/>
    <lineage>
        <taxon>Eukaryota</taxon>
        <taxon>Metazoa</taxon>
        <taxon>Chordata</taxon>
        <taxon>Craniata</taxon>
        <taxon>Vertebrata</taxon>
        <taxon>Euteleostomi</taxon>
        <taxon>Actinopterygii</taxon>
        <taxon>Neopterygii</taxon>
        <taxon>Teleostei</taxon>
        <taxon>Neoteleostei</taxon>
        <taxon>Acanthomorphata</taxon>
        <taxon>Gobiaria</taxon>
        <taxon>Gobiiformes</taxon>
        <taxon>Gobioidei</taxon>
        <taxon>Gobiidae</taxon>
        <taxon>Gobiinae</taxon>
        <taxon>Knipowitschia</taxon>
    </lineage>
</organism>
<evidence type="ECO:0000313" key="2">
    <source>
        <dbReference type="EMBL" id="CAL1598620.1"/>
    </source>
</evidence>
<feature type="compositionally biased region" description="Polar residues" evidence="1">
    <location>
        <begin position="60"/>
        <end position="69"/>
    </location>
</feature>